<dbReference type="PANTHER" id="PTHR45695:SF9">
    <property type="entry name" value="LEUCOKININ RECEPTOR"/>
    <property type="match status" value="1"/>
</dbReference>
<sequence length="422" mass="48176">MFVSNDTFANISFANQTKLKEHSTFYHEPPGLRVVRLFLLTITFLVGVTGNFLVCLVTSRKRGQTSTGNLFIMHLAIADLGILFVNFPFVVIRDEFPYSWPFGKFICRAIYPFSDIFYGVEIGCITAIAFHRYKMLVHCTKPQISIDNAKKIVFIIWFISFIFIVAPLIFVMDLRIRSPNLLDCVPLWPNKISEQLFSVNGCLMFYIIPLTVILITYVKIRGVLKANTKRQSSYRLCRHPSARANVSRLSQNRRAVQILTPVLIMFALSMLPFTAFRFFAVFSSRDVLNSFKYSRLVFNISCLLLISNSSVNPIIYSLVNSEFRREFSSHLHCNGDNCCLDASENLTTVHKSNQALQNPDRRRNSTPLLNQDQAYYTPVERQSENPVMNNGTLLANIEETHSKPSSRPLVIKVNPTYETGGF</sequence>
<feature type="transmembrane region" description="Helical" evidence="9">
    <location>
        <begin position="258"/>
        <end position="276"/>
    </location>
</feature>
<evidence type="ECO:0000256" key="5">
    <source>
        <dbReference type="ARBA" id="ARBA00023136"/>
    </source>
</evidence>
<dbReference type="KEGG" id="epa:110231221"/>
<dbReference type="Gene3D" id="1.20.1070.10">
    <property type="entry name" value="Rhodopsin 7-helix transmembrane proteins"/>
    <property type="match status" value="1"/>
</dbReference>
<comment type="subcellular location">
    <subcellularLocation>
        <location evidence="1">Membrane</location>
        <topology evidence="1">Multi-pass membrane protein</topology>
    </subcellularLocation>
</comment>
<dbReference type="RefSeq" id="XP_020891869.1">
    <property type="nucleotide sequence ID" value="XM_021036210.2"/>
</dbReference>
<reference evidence="11" key="1">
    <citation type="submission" date="2022-11" db="UniProtKB">
        <authorList>
            <consortium name="EnsemblMetazoa"/>
        </authorList>
    </citation>
    <scope>IDENTIFICATION</scope>
</reference>
<dbReference type="Pfam" id="PF00001">
    <property type="entry name" value="7tm_1"/>
    <property type="match status" value="1"/>
</dbReference>
<evidence type="ECO:0000256" key="3">
    <source>
        <dbReference type="ARBA" id="ARBA00022989"/>
    </source>
</evidence>
<name>A0A913WNX2_EXADI</name>
<dbReference type="EnsemblMetazoa" id="XM_021036210.2">
    <property type="protein sequence ID" value="XP_020891869.1"/>
    <property type="gene ID" value="LOC110231221"/>
</dbReference>
<dbReference type="Proteomes" id="UP000887567">
    <property type="component" value="Unplaced"/>
</dbReference>
<feature type="transmembrane region" description="Helical" evidence="9">
    <location>
        <begin position="37"/>
        <end position="58"/>
    </location>
</feature>
<keyword evidence="5 9" id="KW-0472">Membrane</keyword>
<dbReference type="OMA" id="HRYRMLV"/>
<keyword evidence="12" id="KW-1185">Reference proteome</keyword>
<evidence type="ECO:0000256" key="2">
    <source>
        <dbReference type="ARBA" id="ARBA00022692"/>
    </source>
</evidence>
<accession>A0A913WNX2</accession>
<feature type="transmembrane region" description="Helical" evidence="9">
    <location>
        <begin position="70"/>
        <end position="89"/>
    </location>
</feature>
<dbReference type="OrthoDB" id="5987936at2759"/>
<evidence type="ECO:0000256" key="9">
    <source>
        <dbReference type="SAM" id="Phobius"/>
    </source>
</evidence>
<evidence type="ECO:0000313" key="11">
    <source>
        <dbReference type="EnsemblMetazoa" id="XP_020891869.1"/>
    </source>
</evidence>
<dbReference type="PROSITE" id="PS50262">
    <property type="entry name" value="G_PROTEIN_RECEP_F1_2"/>
    <property type="match status" value="1"/>
</dbReference>
<dbReference type="PANTHER" id="PTHR45695">
    <property type="entry name" value="LEUCOKININ RECEPTOR-RELATED"/>
    <property type="match status" value="1"/>
</dbReference>
<keyword evidence="3 9" id="KW-1133">Transmembrane helix</keyword>
<evidence type="ECO:0000256" key="8">
    <source>
        <dbReference type="RuleBase" id="RU000688"/>
    </source>
</evidence>
<dbReference type="SUPFAM" id="SSF81321">
    <property type="entry name" value="Family A G protein-coupled receptor-like"/>
    <property type="match status" value="1"/>
</dbReference>
<keyword evidence="7 8" id="KW-0807">Transducer</keyword>
<evidence type="ECO:0000256" key="1">
    <source>
        <dbReference type="ARBA" id="ARBA00004141"/>
    </source>
</evidence>
<keyword evidence="6 8" id="KW-0675">Receptor</keyword>
<evidence type="ECO:0000256" key="6">
    <source>
        <dbReference type="ARBA" id="ARBA00023170"/>
    </source>
</evidence>
<feature type="transmembrane region" description="Helical" evidence="9">
    <location>
        <begin position="109"/>
        <end position="131"/>
    </location>
</feature>
<evidence type="ECO:0000256" key="4">
    <source>
        <dbReference type="ARBA" id="ARBA00023040"/>
    </source>
</evidence>
<evidence type="ECO:0000259" key="10">
    <source>
        <dbReference type="PROSITE" id="PS50262"/>
    </source>
</evidence>
<dbReference type="GO" id="GO:0005886">
    <property type="term" value="C:plasma membrane"/>
    <property type="evidence" value="ECO:0007669"/>
    <property type="project" value="TreeGrafter"/>
</dbReference>
<feature type="domain" description="G-protein coupled receptors family 1 profile" evidence="10">
    <location>
        <begin position="50"/>
        <end position="316"/>
    </location>
</feature>
<protein>
    <recommendedName>
        <fullName evidence="10">G-protein coupled receptors family 1 profile domain-containing protein</fullName>
    </recommendedName>
</protein>
<proteinExistence type="inferred from homology"/>
<dbReference type="EnsemblMetazoa" id="XM_021036209.2">
    <property type="protein sequence ID" value="XP_020891868.1"/>
    <property type="gene ID" value="LOC110231221"/>
</dbReference>
<dbReference type="InterPro" id="IPR017452">
    <property type="entry name" value="GPCR_Rhodpsn_7TM"/>
</dbReference>
<evidence type="ECO:0000313" key="12">
    <source>
        <dbReference type="Proteomes" id="UP000887567"/>
    </source>
</evidence>
<dbReference type="CDD" id="cd00637">
    <property type="entry name" value="7tm_classA_rhodopsin-like"/>
    <property type="match status" value="1"/>
</dbReference>
<dbReference type="RefSeq" id="XP_020891868.1">
    <property type="nucleotide sequence ID" value="XM_021036209.2"/>
</dbReference>
<dbReference type="AlphaFoldDB" id="A0A913WNX2"/>
<keyword evidence="2 8" id="KW-0812">Transmembrane</keyword>
<feature type="transmembrane region" description="Helical" evidence="9">
    <location>
        <begin position="296"/>
        <end position="319"/>
    </location>
</feature>
<dbReference type="SMART" id="SM01381">
    <property type="entry name" value="7TM_GPCR_Srsx"/>
    <property type="match status" value="1"/>
</dbReference>
<dbReference type="PRINTS" id="PR00237">
    <property type="entry name" value="GPCRRHODOPSN"/>
</dbReference>
<dbReference type="InterPro" id="IPR000276">
    <property type="entry name" value="GPCR_Rhodpsn"/>
</dbReference>
<dbReference type="GeneID" id="110231221"/>
<feature type="transmembrane region" description="Helical" evidence="9">
    <location>
        <begin position="152"/>
        <end position="176"/>
    </location>
</feature>
<feature type="transmembrane region" description="Helical" evidence="9">
    <location>
        <begin position="196"/>
        <end position="220"/>
    </location>
</feature>
<dbReference type="GO" id="GO:0004930">
    <property type="term" value="F:G protein-coupled receptor activity"/>
    <property type="evidence" value="ECO:0007669"/>
    <property type="project" value="UniProtKB-KW"/>
</dbReference>
<evidence type="ECO:0000256" key="7">
    <source>
        <dbReference type="ARBA" id="ARBA00023224"/>
    </source>
</evidence>
<organism evidence="11 12">
    <name type="scientific">Exaiptasia diaphana</name>
    <name type="common">Tropical sea anemone</name>
    <name type="synonym">Aiptasia pulchella</name>
    <dbReference type="NCBI Taxonomy" id="2652724"/>
    <lineage>
        <taxon>Eukaryota</taxon>
        <taxon>Metazoa</taxon>
        <taxon>Cnidaria</taxon>
        <taxon>Anthozoa</taxon>
        <taxon>Hexacorallia</taxon>
        <taxon>Actiniaria</taxon>
        <taxon>Aiptasiidae</taxon>
        <taxon>Exaiptasia</taxon>
    </lineage>
</organism>
<keyword evidence="4 8" id="KW-0297">G-protein coupled receptor</keyword>
<comment type="similarity">
    <text evidence="8">Belongs to the G-protein coupled receptor 1 family.</text>
</comment>
<dbReference type="PROSITE" id="PS00237">
    <property type="entry name" value="G_PROTEIN_RECEP_F1_1"/>
    <property type="match status" value="1"/>
</dbReference>